<dbReference type="InterPro" id="IPR012675">
    <property type="entry name" value="Beta-grasp_dom_sf"/>
</dbReference>
<reference evidence="2" key="1">
    <citation type="submission" date="2016-03" db="EMBL/GenBank/DDBJ databases">
        <authorList>
            <person name="Ma C."/>
            <person name="Zhou S."/>
            <person name="Yang G."/>
        </authorList>
    </citation>
    <scope>NUCLEOTIDE SEQUENCE [LARGE SCALE GENOMIC DNA]</scope>
    <source>
        <strain evidence="2">SgZ-1</strain>
    </source>
</reference>
<dbReference type="STRING" id="1134435.AC731_017110"/>
<dbReference type="Gene3D" id="3.10.20.30">
    <property type="match status" value="1"/>
</dbReference>
<name>A0A127K9E2_9RHOO</name>
<accession>A0A127K9E2</accession>
<gene>
    <name evidence="1" type="ORF">AC731_017110</name>
</gene>
<dbReference type="Proteomes" id="UP000036902">
    <property type="component" value="Chromosome"/>
</dbReference>
<dbReference type="RefSeq" id="WP_048707936.1">
    <property type="nucleotide sequence ID" value="NZ_CP014646.1"/>
</dbReference>
<dbReference type="InterPro" id="IPR016155">
    <property type="entry name" value="Mopterin_synth/thiamin_S_b"/>
</dbReference>
<sequence length="85" mass="9377">MKVLIPTPLRTYTGAHCVAGSGTTLAEVLADLEARFPGIRFRMIDEQDRMRPHVRFFINGRAVHDVAVRLDDTDELAIVQALSGG</sequence>
<dbReference type="EMBL" id="CP014646">
    <property type="protein sequence ID" value="AMO38511.1"/>
    <property type="molecule type" value="Genomic_DNA"/>
</dbReference>
<dbReference type="Pfam" id="PF02597">
    <property type="entry name" value="ThiS"/>
    <property type="match status" value="1"/>
</dbReference>
<evidence type="ECO:0000313" key="2">
    <source>
        <dbReference type="Proteomes" id="UP000036902"/>
    </source>
</evidence>
<proteinExistence type="predicted"/>
<dbReference type="KEGG" id="thu:AC731_017110"/>
<dbReference type="PANTHER" id="PTHR38031">
    <property type="entry name" value="SULFUR CARRIER PROTEIN SLR0821-RELATED"/>
    <property type="match status" value="1"/>
</dbReference>
<evidence type="ECO:0000313" key="1">
    <source>
        <dbReference type="EMBL" id="AMO38511.1"/>
    </source>
</evidence>
<organism evidence="1 2">
    <name type="scientific">Thauera humireducens</name>
    <dbReference type="NCBI Taxonomy" id="1134435"/>
    <lineage>
        <taxon>Bacteria</taxon>
        <taxon>Pseudomonadati</taxon>
        <taxon>Pseudomonadota</taxon>
        <taxon>Betaproteobacteria</taxon>
        <taxon>Rhodocyclales</taxon>
        <taxon>Zoogloeaceae</taxon>
        <taxon>Thauera</taxon>
    </lineage>
</organism>
<dbReference type="PANTHER" id="PTHR38031:SF1">
    <property type="entry name" value="SULFUR CARRIER PROTEIN CYSO"/>
    <property type="match status" value="1"/>
</dbReference>
<keyword evidence="2" id="KW-1185">Reference proteome</keyword>
<protein>
    <submittedName>
        <fullName evidence="1">Molybdopterin synthase sulfur carrier subunit</fullName>
    </submittedName>
</protein>
<dbReference type="InterPro" id="IPR003749">
    <property type="entry name" value="ThiS/MoaD-like"/>
</dbReference>
<dbReference type="InterPro" id="IPR052045">
    <property type="entry name" value="Sulfur_Carrier/Prot_Modifier"/>
</dbReference>
<dbReference type="AlphaFoldDB" id="A0A127K9E2"/>
<dbReference type="SUPFAM" id="SSF54285">
    <property type="entry name" value="MoaD/ThiS"/>
    <property type="match status" value="1"/>
</dbReference>